<accession>A0A1N7BN32</accession>
<sequence length="342" mass="37427">MRVIARLLALCSLSLLSLNALAAPVPGLYQVRETVGSQHAAERLLVLQQALDTLVLRLTGDPEASLRPELLALREAPQRLVSRYVYDGNTLVVDFDPATTGAALREAGLSLWGADRPELLVWWMTETPDGAQLVGDAQDSASLLQKAAQHRGLPLRLPLADLTEQMLITPDVLMAHDAQELRKASQRYGVDALLAVQAKPARGNWQGRWQVWLGKDLLQGEATGNSLAALGDAVMLAVQQKLAPRFVVRPETGAAVTLVVDHADLLRYAELERLLEPFHPRLRKVEGARLTYRLQASPDQLRAQLALLRLREVPPPVRLASDPAQPGAALAQAYSDNALYFQ</sequence>
<dbReference type="Proteomes" id="UP000186079">
    <property type="component" value="Unassembled WGS sequence"/>
</dbReference>
<dbReference type="RefSeq" id="WP_039562949.1">
    <property type="nucleotide sequence ID" value="NZ_FTMC01000034.1"/>
</dbReference>
<dbReference type="InterPro" id="IPR018642">
    <property type="entry name" value="DUF2066"/>
</dbReference>
<keyword evidence="1" id="KW-0732">Signal</keyword>
<feature type="signal peptide" evidence="1">
    <location>
        <begin position="1"/>
        <end position="22"/>
    </location>
</feature>
<feature type="chain" id="PRO_5010361420" description="DUF2066 domain-containing protein" evidence="1">
    <location>
        <begin position="23"/>
        <end position="342"/>
    </location>
</feature>
<evidence type="ECO:0000313" key="3">
    <source>
        <dbReference type="Proteomes" id="UP000186079"/>
    </source>
</evidence>
<proteinExistence type="predicted"/>
<evidence type="ECO:0000313" key="2">
    <source>
        <dbReference type="EMBL" id="SIR52574.1"/>
    </source>
</evidence>
<reference evidence="2 3" key="1">
    <citation type="submission" date="2017-01" db="EMBL/GenBank/DDBJ databases">
        <authorList>
            <person name="Mah S.A."/>
            <person name="Swanson W.J."/>
            <person name="Moy G.W."/>
            <person name="Vacquier V.D."/>
        </authorList>
    </citation>
    <scope>NUCLEOTIDE SEQUENCE [LARGE SCALE GENOMIC DNA]</scope>
    <source>
        <strain evidence="2 3">ATCC 29606</strain>
    </source>
</reference>
<dbReference type="EMBL" id="FTMC01000034">
    <property type="protein sequence ID" value="SIR52574.1"/>
    <property type="molecule type" value="Genomic_DNA"/>
</dbReference>
<dbReference type="AlphaFoldDB" id="A0A1N7BN32"/>
<name>A0A1N7BN32_9PSED</name>
<gene>
    <name evidence="2" type="ORF">SAMN05421672_13410</name>
</gene>
<evidence type="ECO:0008006" key="4">
    <source>
        <dbReference type="Google" id="ProtNLM"/>
    </source>
</evidence>
<organism evidence="2 3">
    <name type="scientific">Pseudomonas flexibilis</name>
    <dbReference type="NCBI Taxonomy" id="706570"/>
    <lineage>
        <taxon>Bacteria</taxon>
        <taxon>Pseudomonadati</taxon>
        <taxon>Pseudomonadota</taxon>
        <taxon>Gammaproteobacteria</taxon>
        <taxon>Pseudomonadales</taxon>
        <taxon>Pseudomonadaceae</taxon>
        <taxon>Pseudomonas</taxon>
    </lineage>
</organism>
<dbReference type="Pfam" id="PF09839">
    <property type="entry name" value="DUF2066"/>
    <property type="match status" value="1"/>
</dbReference>
<protein>
    <recommendedName>
        <fullName evidence="4">DUF2066 domain-containing protein</fullName>
    </recommendedName>
</protein>
<evidence type="ECO:0000256" key="1">
    <source>
        <dbReference type="SAM" id="SignalP"/>
    </source>
</evidence>